<keyword evidence="3" id="KW-0540">Nuclease</keyword>
<dbReference type="PANTHER" id="PTHR30255:SF2">
    <property type="entry name" value="SINGLE-STRANDED-DNA-SPECIFIC EXONUCLEASE RECJ"/>
    <property type="match status" value="1"/>
</dbReference>
<dbReference type="Pfam" id="PF02272">
    <property type="entry name" value="DHHA1"/>
    <property type="match status" value="1"/>
</dbReference>
<dbReference type="Gene3D" id="3.90.1640.30">
    <property type="match status" value="1"/>
</dbReference>
<evidence type="ECO:0000313" key="10">
    <source>
        <dbReference type="Proteomes" id="UP000236634"/>
    </source>
</evidence>
<dbReference type="SUPFAM" id="SSF64182">
    <property type="entry name" value="DHH phosphoesterases"/>
    <property type="match status" value="1"/>
</dbReference>
<gene>
    <name evidence="9" type="ORF">BFS16_10300</name>
</gene>
<evidence type="ECO:0000256" key="2">
    <source>
        <dbReference type="ARBA" id="ARBA00019841"/>
    </source>
</evidence>
<protein>
    <recommendedName>
        <fullName evidence="2">Single-stranded-DNA-specific exonuclease RecJ</fullName>
    </recommendedName>
</protein>
<dbReference type="Pfam" id="PF17768">
    <property type="entry name" value="RecJ_OB"/>
    <property type="match status" value="1"/>
</dbReference>
<name>A0A2K0XEA5_9BACT</name>
<dbReference type="GO" id="GO:0006310">
    <property type="term" value="P:DNA recombination"/>
    <property type="evidence" value="ECO:0007669"/>
    <property type="project" value="InterPro"/>
</dbReference>
<evidence type="ECO:0000259" key="7">
    <source>
        <dbReference type="Pfam" id="PF02272"/>
    </source>
</evidence>
<proteinExistence type="inferred from homology"/>
<dbReference type="Gene3D" id="3.10.310.30">
    <property type="match status" value="1"/>
</dbReference>
<feature type="domain" description="RecJ OB" evidence="8">
    <location>
        <begin position="459"/>
        <end position="567"/>
    </location>
</feature>
<comment type="caution">
    <text evidence="9">The sequence shown here is derived from an EMBL/GenBank/DDBJ whole genome shotgun (WGS) entry which is preliminary data.</text>
</comment>
<dbReference type="RefSeq" id="WP_028900767.1">
    <property type="nucleotide sequence ID" value="NZ_NBAX01000009.1"/>
</dbReference>
<evidence type="ECO:0000256" key="5">
    <source>
        <dbReference type="ARBA" id="ARBA00022839"/>
    </source>
</evidence>
<dbReference type="PANTHER" id="PTHR30255">
    <property type="entry name" value="SINGLE-STRANDED-DNA-SPECIFIC EXONUCLEASE RECJ"/>
    <property type="match status" value="1"/>
</dbReference>
<sequence>MHFKWNYVPPTSEETKAAKELGDKLNINTILALLLIRRGITTESAAKRFFRPQLADLINPFLMKDMDVAVDRLNDAMGRKERILVYGDYDVDGCTSVALVYKFLQQFYSNIDYYIPDRYDEGYGVSKKSLEYARETGVKLIIILDCGIKATDEIAYAKSLGIDFIICDHHVPDEVMPPAVAILNPKRPDDTYPFKHLSGCGVGFKLMQAFAKNNNIPFSRLIPLLDFCAVSISADIVPVVDENRILAFHGLKQLNQNPSVGLKAIIDICNLGNRDISMSDIVFKIGPRINASGRMENGKESVDLLVEKDIASAIRQAKHIDEYNEQRKDIDKQMTEEANLIVSKLESQKHHSSIVLYDENWKKGVIGIVASRLTEIYFRPTVVLTRDGEFATGSARSVTGFDIYAAIKSCRDLLVNFGGHTYAAGLTLRWDDIKTFRTRFQKYVDEHIRPEQTEPIIDIDAIIDFKDITKRLHQELKKFSPFGPGNPKPMFSTIGVYDYGTSKVVGREQEHIKLELVDSKSSNVVNGIAFGQSASARYIKSKRSFDIAYTLEDNVFKRNAVQLQIEDIRPTEGEDYQT</sequence>
<dbReference type="InterPro" id="IPR038763">
    <property type="entry name" value="DHH_sf"/>
</dbReference>
<dbReference type="Pfam" id="PF01368">
    <property type="entry name" value="DHH"/>
    <property type="match status" value="1"/>
</dbReference>
<dbReference type="InterPro" id="IPR004610">
    <property type="entry name" value="RecJ"/>
</dbReference>
<dbReference type="GO" id="GO:0006281">
    <property type="term" value="P:DNA repair"/>
    <property type="evidence" value="ECO:0007669"/>
    <property type="project" value="InterPro"/>
</dbReference>
<evidence type="ECO:0000256" key="1">
    <source>
        <dbReference type="ARBA" id="ARBA00005915"/>
    </source>
</evidence>
<dbReference type="Proteomes" id="UP000236634">
    <property type="component" value="Unassembled WGS sequence"/>
</dbReference>
<dbReference type="InterPro" id="IPR001667">
    <property type="entry name" value="DDH_dom"/>
</dbReference>
<comment type="similarity">
    <text evidence="1">Belongs to the RecJ family.</text>
</comment>
<organism evidence="9 10">
    <name type="scientific">Hoylesella timonensis</name>
    <dbReference type="NCBI Taxonomy" id="386414"/>
    <lineage>
        <taxon>Bacteria</taxon>
        <taxon>Pseudomonadati</taxon>
        <taxon>Bacteroidota</taxon>
        <taxon>Bacteroidia</taxon>
        <taxon>Bacteroidales</taxon>
        <taxon>Prevotellaceae</taxon>
        <taxon>Hoylesella</taxon>
    </lineage>
</organism>
<dbReference type="GO" id="GO:0008409">
    <property type="term" value="F:5'-3' exonuclease activity"/>
    <property type="evidence" value="ECO:0007669"/>
    <property type="project" value="InterPro"/>
</dbReference>
<dbReference type="GO" id="GO:0003676">
    <property type="term" value="F:nucleic acid binding"/>
    <property type="evidence" value="ECO:0007669"/>
    <property type="project" value="InterPro"/>
</dbReference>
<dbReference type="GeneID" id="93330900"/>
<keyword evidence="4" id="KW-0378">Hydrolase</keyword>
<evidence type="ECO:0000259" key="8">
    <source>
        <dbReference type="Pfam" id="PF17768"/>
    </source>
</evidence>
<evidence type="ECO:0000256" key="4">
    <source>
        <dbReference type="ARBA" id="ARBA00022801"/>
    </source>
</evidence>
<evidence type="ECO:0000256" key="3">
    <source>
        <dbReference type="ARBA" id="ARBA00022722"/>
    </source>
</evidence>
<dbReference type="AlphaFoldDB" id="A0A2K0XEA5"/>
<feature type="domain" description="DDH" evidence="6">
    <location>
        <begin position="82"/>
        <end position="217"/>
    </location>
</feature>
<dbReference type="InterPro" id="IPR003156">
    <property type="entry name" value="DHHA1_dom"/>
</dbReference>
<accession>A0A2K0XEA5</accession>
<evidence type="ECO:0000313" key="9">
    <source>
        <dbReference type="EMBL" id="PNP92870.1"/>
    </source>
</evidence>
<feature type="domain" description="DHHA1" evidence="7">
    <location>
        <begin position="354"/>
        <end position="444"/>
    </location>
</feature>
<dbReference type="InterPro" id="IPR051673">
    <property type="entry name" value="SSDNA_exonuclease_RecJ"/>
</dbReference>
<dbReference type="InterPro" id="IPR041122">
    <property type="entry name" value="RecJ_OB"/>
</dbReference>
<keyword evidence="5 9" id="KW-0269">Exonuclease</keyword>
<dbReference type="EMBL" id="NBAX01000009">
    <property type="protein sequence ID" value="PNP92870.1"/>
    <property type="molecule type" value="Genomic_DNA"/>
</dbReference>
<reference evidence="9 10" key="1">
    <citation type="submission" date="2017-03" db="EMBL/GenBank/DDBJ databases">
        <authorList>
            <person name="Afonso C.L."/>
            <person name="Miller P.J."/>
            <person name="Scott M.A."/>
            <person name="Spackman E."/>
            <person name="Goraichik I."/>
            <person name="Dimitrov K.M."/>
            <person name="Suarez D.L."/>
            <person name="Swayne D.E."/>
        </authorList>
    </citation>
    <scope>NUCLEOTIDE SEQUENCE [LARGE SCALE GENOMIC DNA]</scope>
    <source>
        <strain evidence="9 10">DNF00076</strain>
    </source>
</reference>
<dbReference type="NCBIfam" id="TIGR00644">
    <property type="entry name" value="recJ"/>
    <property type="match status" value="1"/>
</dbReference>
<evidence type="ECO:0000259" key="6">
    <source>
        <dbReference type="Pfam" id="PF01368"/>
    </source>
</evidence>